<dbReference type="SMART" id="SM00558">
    <property type="entry name" value="JmjC"/>
    <property type="match status" value="1"/>
</dbReference>
<dbReference type="PROSITE" id="PS51184">
    <property type="entry name" value="JMJC"/>
    <property type="match status" value="1"/>
</dbReference>
<dbReference type="EMBL" id="OX465081">
    <property type="protein sequence ID" value="CAI9285202.1"/>
    <property type="molecule type" value="Genomic_DNA"/>
</dbReference>
<evidence type="ECO:0000256" key="5">
    <source>
        <dbReference type="SAM" id="MobiDB-lite"/>
    </source>
</evidence>
<dbReference type="GO" id="GO:0006357">
    <property type="term" value="P:regulation of transcription by RNA polymerase II"/>
    <property type="evidence" value="ECO:0007669"/>
    <property type="project" value="TreeGrafter"/>
</dbReference>
<keyword evidence="3" id="KW-0479">Metal-binding</keyword>
<proteinExistence type="inferred from homology"/>
<keyword evidence="4" id="KW-0539">Nucleus</keyword>
<dbReference type="GO" id="GO:0031490">
    <property type="term" value="F:chromatin DNA binding"/>
    <property type="evidence" value="ECO:0007669"/>
    <property type="project" value="TreeGrafter"/>
</dbReference>
<dbReference type="GO" id="GO:0046872">
    <property type="term" value="F:metal ion binding"/>
    <property type="evidence" value="ECO:0007669"/>
    <property type="project" value="UniProtKB-KW"/>
</dbReference>
<evidence type="ECO:0000256" key="4">
    <source>
        <dbReference type="ARBA" id="ARBA00023242"/>
    </source>
</evidence>
<feature type="compositionally biased region" description="Basic and acidic residues" evidence="5">
    <location>
        <begin position="283"/>
        <end position="300"/>
    </location>
</feature>
<dbReference type="PANTHER" id="PTHR12549:SF11">
    <property type="entry name" value="LYSINE-SPECIFIC DEMETHYLASE JMJ25"/>
    <property type="match status" value="1"/>
</dbReference>
<dbReference type="GO" id="GO:0003712">
    <property type="term" value="F:transcription coregulator activity"/>
    <property type="evidence" value="ECO:0007669"/>
    <property type="project" value="TreeGrafter"/>
</dbReference>
<feature type="compositionally biased region" description="Basic and acidic residues" evidence="5">
    <location>
        <begin position="329"/>
        <end position="340"/>
    </location>
</feature>
<feature type="compositionally biased region" description="Basic and acidic residues" evidence="5">
    <location>
        <begin position="246"/>
        <end position="255"/>
    </location>
</feature>
<feature type="region of interest" description="Disordered" evidence="5">
    <location>
        <begin position="1274"/>
        <end position="1327"/>
    </location>
</feature>
<dbReference type="FunFam" id="2.60.120.650:FF:000033">
    <property type="entry name" value="Transcription factor jumonji (JmjC) domain-containing protein"/>
    <property type="match status" value="1"/>
</dbReference>
<feature type="domain" description="JmjC" evidence="6">
    <location>
        <begin position="1126"/>
        <end position="1457"/>
    </location>
</feature>
<accession>A0AA35Z4G7</accession>
<protein>
    <recommendedName>
        <fullName evidence="6">JmjC domain-containing protein</fullName>
    </recommendedName>
</protein>
<dbReference type="SUPFAM" id="SSF51197">
    <property type="entry name" value="Clavaminate synthase-like"/>
    <property type="match status" value="1"/>
</dbReference>
<dbReference type="InterPro" id="IPR003347">
    <property type="entry name" value="JmjC_dom"/>
</dbReference>
<feature type="compositionally biased region" description="Basic and acidic residues" evidence="5">
    <location>
        <begin position="602"/>
        <end position="612"/>
    </location>
</feature>
<sequence>MAATITANGNLVEAKDDGEIDDRVIDVDVPVDDQERCRVGVHVDGVPSSSSLPSLRTLPNNNEKVVENNIMSSCSAKTITKNGNLVEAKDKGEINDLLMDVDGPVVDQGRCRADVNVGGLPSSVPSTRTLSRNHEKVEVNIISSCSNVVRSSKELVAEENKNQEPKEERYASINRDRGEEQNRFCEYEAEGKEGVQKNSGKKRVREDDNKNTDTAIKSPEKKNKPLHKLCVSTKEERKMTNGVVKSSDDDNKSPEETEEVMVDAQTVPPSPDGEGNATNEVTNKNKEDNKESGRSERSTRNNDINYAQIFNYDPLEEDARKKKHLQSVSKKEKMSVEKQYKRIQKKHQLSSSRKESTSEGEQDKRNQMKQQSKKEKMDEEQHDKRIQKKQQLPSSKKEKMDEEEKDKRIQKKQQLPRSKIEKMDEEEKDKRIQRKQQLPASKKEKMDEEEKDKRIQKKQQLPTSKIEKMDEEEKDKRIQRKQQLPASKKEKMDEEEKDKRIQKKQQLPRSKIEKMDEEEKDRRIQRKQQLSASKKEKMDEEEKDKRIQKKQQLPTSKIEKMDEEEKDKRIQRKQQLPASKKEKMDEEEQNKRIQRKQLPASKIEKMDEEKRDKKIQKKQQLLARTKQPQLTPKKEKIGEEEQDKRSQKASSSSRKEDDPKPKLYAKNWGLDENGKRVKVVSDMCHQCQRNDKGRVVRCQKCTTKRYCVPCMTTWYPNMTEKMFAERCPVCCDNCNCKRCLRDVHPKVKEKINFKPNNNQKVRYSVYILHVLFPFLKRLNKEFMKERAMESKIQGCSLSEVHLKKAKCSPDERMYCDCCKTSIFDLHRSCPSCQYDLCLQCCWELRDGNLQGNKEKVIIEFKDPGYDYLHGGKDTYDTRKQNRETRNTACFVEKAAPKEKQTHEWKCLDDGRIPCPPETMGGCGRGILELMCIKPLDNVSKLLEKAQKLLKMHKLKEDMREMPEEWCSCSDFMNKSDGQLRKAASRENSRDNYLYCPRAIDIQHGDLKHFQWHWSKGEPVIVSNVLETTLGLSWEPMVMWRAFRQMTNTKHDKLLDVSALNCLDWCEVDINVHHFFISYTEGQYDSKGWPQILKLKDWPPSSLFEERLPRHGVEFITCLPFKEYTHPRDGYLNLAVKLPPKSCKPDMGPKTYIAYGVSEELGRGDSVTKLHCDMSDAVNVLTHTATVTPTPEHREKINKLKQQHKAQDQRELFGWVGKDITSQKGTLGNDCLESKVERKVERKLCDDNVEETRDHVYTRRKFKSVNGTGPCYVTTNCDQSSDSDSDRKVRRRKTSIKKVEGQNGNKGSKRKGRKQVISSDSEEGDNQVDISGRCVDGFDLGDGGALWDIFRREDSPKLEKYLKKHFKEFRHIFCRPVEQVIHPIHDQTFYLTMEHKRKLKEEFGIEPWTFVQKLGDAVFIPAGCAHQVRNLKSCIKVALDFVSPENVGECIRLTEDFRVLPQNHRAKEDKLEVKKMALHAVEAAVKDLEQNLVPNKR</sequence>
<evidence type="ECO:0000256" key="3">
    <source>
        <dbReference type="ARBA" id="ARBA00022723"/>
    </source>
</evidence>
<evidence type="ECO:0000313" key="7">
    <source>
        <dbReference type="EMBL" id="CAI9285202.1"/>
    </source>
</evidence>
<dbReference type="GO" id="GO:0000118">
    <property type="term" value="C:histone deacetylase complex"/>
    <property type="evidence" value="ECO:0007669"/>
    <property type="project" value="TreeGrafter"/>
</dbReference>
<organism evidence="7 8">
    <name type="scientific">Lactuca saligna</name>
    <name type="common">Willowleaf lettuce</name>
    <dbReference type="NCBI Taxonomy" id="75948"/>
    <lineage>
        <taxon>Eukaryota</taxon>
        <taxon>Viridiplantae</taxon>
        <taxon>Streptophyta</taxon>
        <taxon>Embryophyta</taxon>
        <taxon>Tracheophyta</taxon>
        <taxon>Spermatophyta</taxon>
        <taxon>Magnoliopsida</taxon>
        <taxon>eudicotyledons</taxon>
        <taxon>Gunneridae</taxon>
        <taxon>Pentapetalae</taxon>
        <taxon>asterids</taxon>
        <taxon>campanulids</taxon>
        <taxon>Asterales</taxon>
        <taxon>Asteraceae</taxon>
        <taxon>Cichorioideae</taxon>
        <taxon>Cichorieae</taxon>
        <taxon>Lactucinae</taxon>
        <taxon>Lactuca</taxon>
    </lineage>
</organism>
<dbReference type="GO" id="GO:0032454">
    <property type="term" value="F:histone H3K9 demethylase activity"/>
    <property type="evidence" value="ECO:0007669"/>
    <property type="project" value="InterPro"/>
</dbReference>
<comment type="similarity">
    <text evidence="2">Belongs to the JARID1 histone demethylase family.</text>
</comment>
<evidence type="ECO:0000259" key="6">
    <source>
        <dbReference type="PROSITE" id="PS51184"/>
    </source>
</evidence>
<reference evidence="7" key="1">
    <citation type="submission" date="2023-04" db="EMBL/GenBank/DDBJ databases">
        <authorList>
            <person name="Vijverberg K."/>
            <person name="Xiong W."/>
            <person name="Schranz E."/>
        </authorList>
    </citation>
    <scope>NUCLEOTIDE SEQUENCE</scope>
</reference>
<dbReference type="PANTHER" id="PTHR12549">
    <property type="entry name" value="JMJC DOMAIN-CONTAINING HISTONE DEMETHYLATION PROTEIN"/>
    <property type="match status" value="1"/>
</dbReference>
<evidence type="ECO:0000256" key="2">
    <source>
        <dbReference type="ARBA" id="ARBA00006801"/>
    </source>
</evidence>
<evidence type="ECO:0000256" key="1">
    <source>
        <dbReference type="ARBA" id="ARBA00004123"/>
    </source>
</evidence>
<feature type="region of interest" description="Disordered" evidence="5">
    <location>
        <begin position="155"/>
        <end position="667"/>
    </location>
</feature>
<dbReference type="Pfam" id="PF02373">
    <property type="entry name" value="JmjC"/>
    <property type="match status" value="1"/>
</dbReference>
<name>A0AA35Z4G7_LACSI</name>
<gene>
    <name evidence="7" type="ORF">LSALG_LOCUS24681</name>
</gene>
<dbReference type="GO" id="GO:0000785">
    <property type="term" value="C:chromatin"/>
    <property type="evidence" value="ECO:0007669"/>
    <property type="project" value="TreeGrafter"/>
</dbReference>
<feature type="compositionally biased region" description="Basic and acidic residues" evidence="5">
    <location>
        <begin position="352"/>
        <end position="384"/>
    </location>
</feature>
<feature type="compositionally biased region" description="Basic and acidic residues" evidence="5">
    <location>
        <begin position="632"/>
        <end position="646"/>
    </location>
</feature>
<keyword evidence="8" id="KW-1185">Reference proteome</keyword>
<comment type="subcellular location">
    <subcellularLocation>
        <location evidence="1">Nucleus</location>
    </subcellularLocation>
</comment>
<feature type="compositionally biased region" description="Basic and acidic residues" evidence="5">
    <location>
        <begin position="441"/>
        <end position="453"/>
    </location>
</feature>
<feature type="compositionally biased region" description="Basic and acidic residues" evidence="5">
    <location>
        <begin position="533"/>
        <end position="545"/>
    </location>
</feature>
<dbReference type="Gene3D" id="2.60.120.650">
    <property type="entry name" value="Cupin"/>
    <property type="match status" value="2"/>
</dbReference>
<feature type="compositionally biased region" description="Basic and acidic residues" evidence="5">
    <location>
        <begin position="487"/>
        <end position="499"/>
    </location>
</feature>
<dbReference type="InterPro" id="IPR045109">
    <property type="entry name" value="LSDs-like"/>
</dbReference>
<feature type="compositionally biased region" description="Basic and acidic residues" evidence="5">
    <location>
        <begin position="395"/>
        <end position="407"/>
    </location>
</feature>
<feature type="compositionally biased region" description="Basic and acidic residues" evidence="5">
    <location>
        <begin position="155"/>
        <end position="195"/>
    </location>
</feature>
<evidence type="ECO:0000313" key="8">
    <source>
        <dbReference type="Proteomes" id="UP001177003"/>
    </source>
</evidence>
<dbReference type="Proteomes" id="UP001177003">
    <property type="component" value="Chromosome 5"/>
</dbReference>